<reference evidence="4 5" key="1">
    <citation type="journal article" date="2018" name="PLoS Genet.">
        <title>Population sequencing reveals clonal diversity and ancestral inbreeding in the grapevine cultivar Chardonnay.</title>
        <authorList>
            <person name="Roach M.J."/>
            <person name="Johnson D.L."/>
            <person name="Bohlmann J."/>
            <person name="van Vuuren H.J."/>
            <person name="Jones S.J."/>
            <person name="Pretorius I.S."/>
            <person name="Schmidt S.A."/>
            <person name="Borneman A.R."/>
        </authorList>
    </citation>
    <scope>NUCLEOTIDE SEQUENCE [LARGE SCALE GENOMIC DNA]</scope>
    <source>
        <strain evidence="5">cv. Chardonnay</strain>
        <tissue evidence="4">Leaf</tissue>
    </source>
</reference>
<evidence type="ECO:0000313" key="5">
    <source>
        <dbReference type="Proteomes" id="UP000288805"/>
    </source>
</evidence>
<dbReference type="Proteomes" id="UP000288805">
    <property type="component" value="Unassembled WGS sequence"/>
</dbReference>
<feature type="region of interest" description="Disordered" evidence="2">
    <location>
        <begin position="1"/>
        <end position="56"/>
    </location>
</feature>
<dbReference type="Pfam" id="PF00013">
    <property type="entry name" value="KH_1"/>
    <property type="match status" value="1"/>
</dbReference>
<dbReference type="AlphaFoldDB" id="A0A438CSG8"/>
<proteinExistence type="predicted"/>
<keyword evidence="1" id="KW-0694">RNA-binding</keyword>
<evidence type="ECO:0000259" key="3">
    <source>
        <dbReference type="Pfam" id="PF00013"/>
    </source>
</evidence>
<accession>A0A438CSG8</accession>
<dbReference type="GO" id="GO:0003723">
    <property type="term" value="F:RNA binding"/>
    <property type="evidence" value="ECO:0007669"/>
    <property type="project" value="UniProtKB-UniRule"/>
</dbReference>
<dbReference type="InterPro" id="IPR004088">
    <property type="entry name" value="KH_dom_type_1"/>
</dbReference>
<feature type="compositionally biased region" description="Basic and acidic residues" evidence="2">
    <location>
        <begin position="16"/>
        <end position="32"/>
    </location>
</feature>
<protein>
    <recommendedName>
        <fullName evidence="3">K Homology domain-containing protein</fullName>
    </recommendedName>
</protein>
<comment type="caution">
    <text evidence="4">The sequence shown here is derived from an EMBL/GenBank/DDBJ whole genome shotgun (WGS) entry which is preliminary data.</text>
</comment>
<evidence type="ECO:0000256" key="2">
    <source>
        <dbReference type="SAM" id="MobiDB-lite"/>
    </source>
</evidence>
<evidence type="ECO:0000313" key="4">
    <source>
        <dbReference type="EMBL" id="RVW26152.1"/>
    </source>
</evidence>
<organism evidence="4 5">
    <name type="scientific">Vitis vinifera</name>
    <name type="common">Grape</name>
    <dbReference type="NCBI Taxonomy" id="29760"/>
    <lineage>
        <taxon>Eukaryota</taxon>
        <taxon>Viridiplantae</taxon>
        <taxon>Streptophyta</taxon>
        <taxon>Embryophyta</taxon>
        <taxon>Tracheophyta</taxon>
        <taxon>Spermatophyta</taxon>
        <taxon>Magnoliopsida</taxon>
        <taxon>eudicotyledons</taxon>
        <taxon>Gunneridae</taxon>
        <taxon>Pentapetalae</taxon>
        <taxon>rosids</taxon>
        <taxon>Vitales</taxon>
        <taxon>Vitaceae</taxon>
        <taxon>Viteae</taxon>
        <taxon>Vitis</taxon>
    </lineage>
</organism>
<name>A0A438CSG8_VITVI</name>
<dbReference type="EMBL" id="QGNW01002033">
    <property type="protein sequence ID" value="RVW26152.1"/>
    <property type="molecule type" value="Genomic_DNA"/>
</dbReference>
<dbReference type="PROSITE" id="PS50084">
    <property type="entry name" value="KH_TYPE_1"/>
    <property type="match status" value="1"/>
</dbReference>
<sequence length="123" mass="14129">MNERDEGNMDDSLPETIDRGGKRKMEEEEVPKSQEQFPKRSCPSASEAEPSTNARSSWIRTSAMKIPADKVGYVIGRDGECIKKYEAFLKLILRRKRRKAKSRERTISHALLLFCSTYPQFST</sequence>
<feature type="domain" description="K Homology" evidence="3">
    <location>
        <begin position="63"/>
        <end position="84"/>
    </location>
</feature>
<gene>
    <name evidence="4" type="ORF">CK203_110529</name>
</gene>
<evidence type="ECO:0000256" key="1">
    <source>
        <dbReference type="PROSITE-ProRule" id="PRU00117"/>
    </source>
</evidence>